<dbReference type="GO" id="GO:0032259">
    <property type="term" value="P:methylation"/>
    <property type="evidence" value="ECO:0007669"/>
    <property type="project" value="UniProtKB-KW"/>
</dbReference>
<feature type="region of interest" description="Disordered" evidence="1">
    <location>
        <begin position="170"/>
        <end position="217"/>
    </location>
</feature>
<keyword evidence="2" id="KW-0489">Methyltransferase</keyword>
<dbReference type="OrthoDB" id="5464618at2"/>
<feature type="compositionally biased region" description="Basic and acidic residues" evidence="1">
    <location>
        <begin position="170"/>
        <end position="180"/>
    </location>
</feature>
<dbReference type="CDD" id="cd02440">
    <property type="entry name" value="AdoMet_MTases"/>
    <property type="match status" value="1"/>
</dbReference>
<dbReference type="Proteomes" id="UP000199153">
    <property type="component" value="Unassembled WGS sequence"/>
</dbReference>
<reference evidence="2 3" key="1">
    <citation type="submission" date="2016-10" db="EMBL/GenBank/DDBJ databases">
        <authorList>
            <person name="de Groot N.N."/>
        </authorList>
    </citation>
    <scope>NUCLEOTIDE SEQUENCE [LARGE SCALE GENOMIC DNA]</scope>
    <source>
        <strain evidence="2 3">DSM 17794</strain>
    </source>
</reference>
<dbReference type="SUPFAM" id="SSF53335">
    <property type="entry name" value="S-adenosyl-L-methionine-dependent methyltransferases"/>
    <property type="match status" value="1"/>
</dbReference>
<evidence type="ECO:0000313" key="3">
    <source>
        <dbReference type="Proteomes" id="UP000199153"/>
    </source>
</evidence>
<organism evidence="2 3">
    <name type="scientific">Salegentibacter flavus</name>
    <dbReference type="NCBI Taxonomy" id="287099"/>
    <lineage>
        <taxon>Bacteria</taxon>
        <taxon>Pseudomonadati</taxon>
        <taxon>Bacteroidota</taxon>
        <taxon>Flavobacteriia</taxon>
        <taxon>Flavobacteriales</taxon>
        <taxon>Flavobacteriaceae</taxon>
        <taxon>Salegentibacter</taxon>
    </lineage>
</organism>
<dbReference type="Pfam" id="PF13578">
    <property type="entry name" value="Methyltransf_24"/>
    <property type="match status" value="1"/>
</dbReference>
<dbReference type="EMBL" id="FOVL01000002">
    <property type="protein sequence ID" value="SFN32747.1"/>
    <property type="molecule type" value="Genomic_DNA"/>
</dbReference>
<dbReference type="RefSeq" id="WP_093405461.1">
    <property type="nucleotide sequence ID" value="NZ_FOVL01000002.1"/>
</dbReference>
<keyword evidence="2" id="KW-0808">Transferase</keyword>
<accession>A0A1I4Y3Z9</accession>
<protein>
    <submittedName>
        <fullName evidence="2">Methyltransferase domain-containing protein</fullName>
    </submittedName>
</protein>
<evidence type="ECO:0000313" key="2">
    <source>
        <dbReference type="EMBL" id="SFN32747.1"/>
    </source>
</evidence>
<evidence type="ECO:0000256" key="1">
    <source>
        <dbReference type="SAM" id="MobiDB-lite"/>
    </source>
</evidence>
<dbReference type="GO" id="GO:0008168">
    <property type="term" value="F:methyltransferase activity"/>
    <property type="evidence" value="ECO:0007669"/>
    <property type="project" value="UniProtKB-KW"/>
</dbReference>
<dbReference type="AlphaFoldDB" id="A0A1I4Y3Z9"/>
<dbReference type="Gene3D" id="3.40.50.150">
    <property type="entry name" value="Vaccinia Virus protein VP39"/>
    <property type="match status" value="1"/>
</dbReference>
<feature type="compositionally biased region" description="Polar residues" evidence="1">
    <location>
        <begin position="197"/>
        <end position="217"/>
    </location>
</feature>
<proteinExistence type="predicted"/>
<keyword evidence="3" id="KW-1185">Reference proteome</keyword>
<dbReference type="STRING" id="287099.SAMN05660413_00496"/>
<dbReference type="InterPro" id="IPR029063">
    <property type="entry name" value="SAM-dependent_MTases_sf"/>
</dbReference>
<sequence length="317" mass="36750">MWLRYLRFLLTSQNEHGLHSPFVFELVTRCFYDKTKYPEYEILENYRKELLEDKRKIEVTDFGAGSRVFKSKEREVAAIARNVGIPQKRAKFLFRLAKYLECRNILELGTSLGIGTAALALNKYSQVTSIEGCPQTAEVARGQLKKFGFENVNLEIGEFEMVLGDIVESGEGKKSGKSRVESGPANYREWRGKGKQQILSKNATNQNQLPTTDNSELRTQNSELTTHNREPQTNFDLIYFDGHHTKEATLKYFELLLPSAHNDSVFVFDDIHWSRGMEEAWEIIKKHPEVRVSIDTFHLGMIFFRREQVKQDFIIRL</sequence>
<gene>
    <name evidence="2" type="ORF">SAMN05660413_00496</name>
</gene>
<name>A0A1I4Y3Z9_9FLAO</name>